<evidence type="ECO:0000313" key="2">
    <source>
        <dbReference type="EMBL" id="SEC93416.1"/>
    </source>
</evidence>
<name>A0A1H4WJE2_TSUTY</name>
<keyword evidence="3" id="KW-1185">Reference proteome</keyword>
<evidence type="ECO:0000313" key="3">
    <source>
        <dbReference type="Proteomes" id="UP000182241"/>
    </source>
</evidence>
<accession>A0A1H4WJE2</accession>
<sequence length="84" mass="9669">MNEQEHRISDELDRRLAETDGPLGVRDDEGGISFGPLWVADDDPRVFTEDAEFTVAQARLYALWWWAAAAAADRNRSEQTYRDR</sequence>
<organism evidence="2 3">
    <name type="scientific">Tsukamurella tyrosinosolvens</name>
    <dbReference type="NCBI Taxonomy" id="57704"/>
    <lineage>
        <taxon>Bacteria</taxon>
        <taxon>Bacillati</taxon>
        <taxon>Actinomycetota</taxon>
        <taxon>Actinomycetes</taxon>
        <taxon>Mycobacteriales</taxon>
        <taxon>Tsukamurellaceae</taxon>
        <taxon>Tsukamurella</taxon>
    </lineage>
</organism>
<feature type="region of interest" description="Disordered" evidence="1">
    <location>
        <begin position="1"/>
        <end position="28"/>
    </location>
</feature>
<feature type="compositionally biased region" description="Basic and acidic residues" evidence="1">
    <location>
        <begin position="1"/>
        <end position="18"/>
    </location>
</feature>
<evidence type="ECO:0000256" key="1">
    <source>
        <dbReference type="SAM" id="MobiDB-lite"/>
    </source>
</evidence>
<gene>
    <name evidence="2" type="ORF">SAMN04489793_3581</name>
</gene>
<dbReference type="EMBL" id="FNSA01000003">
    <property type="protein sequence ID" value="SEC93416.1"/>
    <property type="molecule type" value="Genomic_DNA"/>
</dbReference>
<dbReference type="Proteomes" id="UP000182241">
    <property type="component" value="Unassembled WGS sequence"/>
</dbReference>
<proteinExistence type="predicted"/>
<reference evidence="3" key="1">
    <citation type="submission" date="2016-10" db="EMBL/GenBank/DDBJ databases">
        <authorList>
            <person name="Varghese N."/>
            <person name="Submissions S."/>
        </authorList>
    </citation>
    <scope>NUCLEOTIDE SEQUENCE [LARGE SCALE GENOMIC DNA]</scope>
    <source>
        <strain evidence="3">DSM 44234</strain>
    </source>
</reference>
<protein>
    <submittedName>
        <fullName evidence="2">Uncharacterized protein</fullName>
    </submittedName>
</protein>
<dbReference type="AlphaFoldDB" id="A0A1H4WJE2"/>